<dbReference type="AlphaFoldDB" id="A0A2H0Y2Y0"/>
<comment type="caution">
    <text evidence="1">The sequence shown here is derived from an EMBL/GenBank/DDBJ whole genome shotgun (WGS) entry which is preliminary data.</text>
</comment>
<reference evidence="1 2" key="1">
    <citation type="submission" date="2017-09" db="EMBL/GenBank/DDBJ databases">
        <title>Depth-based differentiation of microbial function through sediment-hosted aquifers and enrichment of novel symbionts in the deep terrestrial subsurface.</title>
        <authorList>
            <person name="Probst A.J."/>
            <person name="Ladd B."/>
            <person name="Jarett J.K."/>
            <person name="Geller-Mcgrath D.E."/>
            <person name="Sieber C.M."/>
            <person name="Emerson J.B."/>
            <person name="Anantharaman K."/>
            <person name="Thomas B.C."/>
            <person name="Malmstrom R."/>
            <person name="Stieglmeier M."/>
            <person name="Klingl A."/>
            <person name="Woyke T."/>
            <person name="Ryan C.M."/>
            <person name="Banfield J.F."/>
        </authorList>
    </citation>
    <scope>NUCLEOTIDE SEQUENCE [LARGE SCALE GENOMIC DNA]</scope>
    <source>
        <strain evidence="1">CG08_land_8_20_14_0_20_45_16</strain>
    </source>
</reference>
<accession>A0A2H0Y2Y0</accession>
<organism evidence="1 2">
    <name type="scientific">Candidatus Saganbacteria bacterium CG08_land_8_20_14_0_20_45_16</name>
    <dbReference type="NCBI Taxonomy" id="2014293"/>
    <lineage>
        <taxon>Bacteria</taxon>
        <taxon>Bacillati</taxon>
        <taxon>Saganbacteria</taxon>
    </lineage>
</organism>
<proteinExistence type="predicted"/>
<evidence type="ECO:0000313" key="1">
    <source>
        <dbReference type="EMBL" id="PIS31079.1"/>
    </source>
</evidence>
<protein>
    <recommendedName>
        <fullName evidence="3">Outer membrane protein beta-barrel domain-containing protein</fullName>
    </recommendedName>
</protein>
<sequence>MEKIISLTLTLVCLFSLSVMVQAQSKIIKKNISKVIRPEIAPEPAPIKLSTPEAVPMPEPPLPPIETQKQDKGLLGWNSRADVSGLYLLNSGQKRLLGLIGAGANLIIDDPAKIGANLGLAEDALEYRVGTGLYLGQDKNDQSMFSIPLKADATLYLKEGSLFGLDPFIGTGINFNLLGTDTTIGGMGGEIFGGVLANLGWGTGPAEIIVSYGSKRVGSIRDAEGLGFSLAQPIKL</sequence>
<dbReference type="EMBL" id="PEYM01000038">
    <property type="protein sequence ID" value="PIS31079.1"/>
    <property type="molecule type" value="Genomic_DNA"/>
</dbReference>
<evidence type="ECO:0000313" key="2">
    <source>
        <dbReference type="Proteomes" id="UP000231343"/>
    </source>
</evidence>
<dbReference type="Proteomes" id="UP000231343">
    <property type="component" value="Unassembled WGS sequence"/>
</dbReference>
<evidence type="ECO:0008006" key="3">
    <source>
        <dbReference type="Google" id="ProtNLM"/>
    </source>
</evidence>
<gene>
    <name evidence="1" type="ORF">COT42_01925</name>
</gene>
<name>A0A2H0Y2Y0_UNCSA</name>